<dbReference type="EMBL" id="JYDQ01000023">
    <property type="protein sequence ID" value="KRY20677.1"/>
    <property type="molecule type" value="Genomic_DNA"/>
</dbReference>
<sequence>MIPLKLIIFNQLNCAQMLLESANFASGSNFKNVVLVLNQCLEQQSRSALSSFPQYRLQLGGK</sequence>
<accession>A0A0V1A7D0</accession>
<organism evidence="1 2">
    <name type="scientific">Trichinella patagoniensis</name>
    <dbReference type="NCBI Taxonomy" id="990121"/>
    <lineage>
        <taxon>Eukaryota</taxon>
        <taxon>Metazoa</taxon>
        <taxon>Ecdysozoa</taxon>
        <taxon>Nematoda</taxon>
        <taxon>Enoplea</taxon>
        <taxon>Dorylaimia</taxon>
        <taxon>Trichinellida</taxon>
        <taxon>Trichinellidae</taxon>
        <taxon>Trichinella</taxon>
    </lineage>
</organism>
<protein>
    <submittedName>
        <fullName evidence="1">Uncharacterized protein</fullName>
    </submittedName>
</protein>
<reference evidence="1 2" key="1">
    <citation type="submission" date="2015-01" db="EMBL/GenBank/DDBJ databases">
        <title>Evolution of Trichinella species and genotypes.</title>
        <authorList>
            <person name="Korhonen P.K."/>
            <person name="Edoardo P."/>
            <person name="Giuseppe L.R."/>
            <person name="Gasser R.B."/>
        </authorList>
    </citation>
    <scope>NUCLEOTIDE SEQUENCE [LARGE SCALE GENOMIC DNA]</scope>
    <source>
        <strain evidence="1">ISS2496</strain>
    </source>
</reference>
<proteinExistence type="predicted"/>
<evidence type="ECO:0000313" key="2">
    <source>
        <dbReference type="Proteomes" id="UP000054783"/>
    </source>
</evidence>
<comment type="caution">
    <text evidence="1">The sequence shown here is derived from an EMBL/GenBank/DDBJ whole genome shotgun (WGS) entry which is preliminary data.</text>
</comment>
<dbReference type="Proteomes" id="UP000054783">
    <property type="component" value="Unassembled WGS sequence"/>
</dbReference>
<evidence type="ECO:0000313" key="1">
    <source>
        <dbReference type="EMBL" id="KRY20677.1"/>
    </source>
</evidence>
<keyword evidence="2" id="KW-1185">Reference proteome</keyword>
<name>A0A0V1A7D0_9BILA</name>
<gene>
    <name evidence="1" type="ORF">T12_6816</name>
</gene>
<dbReference type="AlphaFoldDB" id="A0A0V1A7D0"/>